<dbReference type="InterPro" id="IPR001763">
    <property type="entry name" value="Rhodanese-like_dom"/>
</dbReference>
<name>A0A7W6H1K4_9RHOB</name>
<feature type="compositionally biased region" description="Basic residues" evidence="1">
    <location>
        <begin position="644"/>
        <end position="653"/>
    </location>
</feature>
<evidence type="ECO:0000313" key="4">
    <source>
        <dbReference type="Proteomes" id="UP000530268"/>
    </source>
</evidence>
<comment type="caution">
    <text evidence="3">The sequence shown here is derived from an EMBL/GenBank/DDBJ whole genome shotgun (WGS) entry which is preliminary data.</text>
</comment>
<dbReference type="Pfam" id="PF05876">
    <property type="entry name" value="GpA_ATPase"/>
    <property type="match status" value="1"/>
</dbReference>
<dbReference type="InterPro" id="IPR046453">
    <property type="entry name" value="GpA_ATPase"/>
</dbReference>
<dbReference type="PROSITE" id="PS50206">
    <property type="entry name" value="RHODANESE_3"/>
    <property type="match status" value="1"/>
</dbReference>
<protein>
    <submittedName>
        <fullName evidence="3">Phage terminase large subunit GpA-like protein</fullName>
    </submittedName>
</protein>
<sequence>MGYLTSAHTVITSAMATAMMPPPPPDITRWCEENIEFDERSPMPGPFDATRFAFLRNIHSALSPEHPCREVTVRGSAQIGKTVSLINPTLGAWHAYTPLDSLVVHPTTSAATEWVNNKWKPMRRQATSLKETFGEGLGGDQRDNTFNQETLSRNGSLKVASAGSPADLTGTSRRLVIMDDVAKFDMTDKGDPEALAESRASGFEDAKILRISTALIKGTCRISAAYARSDQRLFHLPCPHCGNFAPLTWENFEANIDPERLGAACFSCDANGCIITHGHKEQMIAHGRWVAQNPRGDHPGFHIWRAYAPQRDWASIAVEYARLKGWTRIDGNIEGGTKSAEAETEQTFWNDVLGLPYETASDAPDWEALRDRTEKAQEQENGLAILDRGVLPSLGVLVTAGVDCQDDRIEVHVKAFGRTRQRWTVDYIVIPHHISTEQGRDALDAIMAKFWRTELGLAYKIDCLAIDTGAYTDDVWNWAKRYPSTRVLCVKGSSSQNGPFMVPMKFERRKDGKAKRFQKRGFILNVSMMKGNFYAWLRQTDPSERGFCHFARGLGDEFYRMITSEVKILIRSRTGTTTAKWELAEPGRRNEALDCELYAEAAARRHGWASMTDDQWDALEAERGAPAADSQADLFDNQTVSSQSKKKAAPKRRSLSEVLNTNAD</sequence>
<dbReference type="InterPro" id="IPR046454">
    <property type="entry name" value="GpA_endonuclease"/>
</dbReference>
<evidence type="ECO:0000313" key="3">
    <source>
        <dbReference type="EMBL" id="MBB3995297.1"/>
    </source>
</evidence>
<dbReference type="EMBL" id="JACIEI010000013">
    <property type="protein sequence ID" value="MBB3995297.1"/>
    <property type="molecule type" value="Genomic_DNA"/>
</dbReference>
<dbReference type="InterPro" id="IPR027417">
    <property type="entry name" value="P-loop_NTPase"/>
</dbReference>
<proteinExistence type="predicted"/>
<organism evidence="3 4">
    <name type="scientific">Sulfitobacter undariae</name>
    <dbReference type="NCBI Taxonomy" id="1563671"/>
    <lineage>
        <taxon>Bacteria</taxon>
        <taxon>Pseudomonadati</taxon>
        <taxon>Pseudomonadota</taxon>
        <taxon>Alphaproteobacteria</taxon>
        <taxon>Rhodobacterales</taxon>
        <taxon>Roseobacteraceae</taxon>
        <taxon>Sulfitobacter</taxon>
    </lineage>
</organism>
<evidence type="ECO:0000256" key="1">
    <source>
        <dbReference type="SAM" id="MobiDB-lite"/>
    </source>
</evidence>
<evidence type="ECO:0000259" key="2">
    <source>
        <dbReference type="PROSITE" id="PS50206"/>
    </source>
</evidence>
<dbReference type="GO" id="GO:0004519">
    <property type="term" value="F:endonuclease activity"/>
    <property type="evidence" value="ECO:0007669"/>
    <property type="project" value="InterPro"/>
</dbReference>
<dbReference type="Pfam" id="PF20454">
    <property type="entry name" value="GpA_nuclease"/>
    <property type="match status" value="1"/>
</dbReference>
<gene>
    <name evidence="3" type="ORF">GGR95_002952</name>
</gene>
<accession>A0A7W6H1K4</accession>
<dbReference type="AlphaFoldDB" id="A0A7W6H1K4"/>
<keyword evidence="4" id="KW-1185">Reference proteome</keyword>
<feature type="region of interest" description="Disordered" evidence="1">
    <location>
        <begin position="623"/>
        <end position="664"/>
    </location>
</feature>
<dbReference type="Gene3D" id="3.40.50.300">
    <property type="entry name" value="P-loop containing nucleotide triphosphate hydrolases"/>
    <property type="match status" value="1"/>
</dbReference>
<dbReference type="Proteomes" id="UP000530268">
    <property type="component" value="Unassembled WGS sequence"/>
</dbReference>
<dbReference type="GO" id="GO:0016887">
    <property type="term" value="F:ATP hydrolysis activity"/>
    <property type="evidence" value="ECO:0007669"/>
    <property type="project" value="InterPro"/>
</dbReference>
<feature type="domain" description="Rhodanese" evidence="2">
    <location>
        <begin position="514"/>
        <end position="545"/>
    </location>
</feature>
<dbReference type="RefSeq" id="WP_184567093.1">
    <property type="nucleotide sequence ID" value="NZ_JACIEI010000013.1"/>
</dbReference>
<reference evidence="3 4" key="1">
    <citation type="submission" date="2020-08" db="EMBL/GenBank/DDBJ databases">
        <title>Genomic Encyclopedia of Type Strains, Phase IV (KMG-IV): sequencing the most valuable type-strain genomes for metagenomic binning, comparative biology and taxonomic classification.</title>
        <authorList>
            <person name="Goeker M."/>
        </authorList>
    </citation>
    <scope>NUCLEOTIDE SEQUENCE [LARGE SCALE GENOMIC DNA]</scope>
    <source>
        <strain evidence="3 4">DSM 102234</strain>
    </source>
</reference>